<evidence type="ECO:0000256" key="4">
    <source>
        <dbReference type="ARBA" id="ARBA00023040"/>
    </source>
</evidence>
<name>A0AAV2IBJ2_LYMST</name>
<keyword evidence="2 8" id="KW-0812">Transmembrane</keyword>
<feature type="transmembrane region" description="Helical" evidence="8">
    <location>
        <begin position="202"/>
        <end position="226"/>
    </location>
</feature>
<feature type="transmembrane region" description="Helical" evidence="8">
    <location>
        <begin position="238"/>
        <end position="260"/>
    </location>
</feature>
<feature type="transmembrane region" description="Helical" evidence="8">
    <location>
        <begin position="12"/>
        <end position="38"/>
    </location>
</feature>
<dbReference type="InterPro" id="IPR000276">
    <property type="entry name" value="GPCR_Rhodpsn"/>
</dbReference>
<proteinExistence type="predicted"/>
<dbReference type="GO" id="GO:0004930">
    <property type="term" value="F:G protein-coupled receptor activity"/>
    <property type="evidence" value="ECO:0007669"/>
    <property type="project" value="UniProtKB-KW"/>
</dbReference>
<evidence type="ECO:0000313" key="10">
    <source>
        <dbReference type="EMBL" id="CAL1543158.1"/>
    </source>
</evidence>
<dbReference type="PANTHER" id="PTHR24243:SF230">
    <property type="entry name" value="G-PROTEIN COUPLED RECEPTORS FAMILY 1 PROFILE DOMAIN-CONTAINING PROTEIN"/>
    <property type="match status" value="1"/>
</dbReference>
<dbReference type="AlphaFoldDB" id="A0AAV2IBJ2"/>
<dbReference type="EMBL" id="CAXITT010000528">
    <property type="protein sequence ID" value="CAL1543158.1"/>
    <property type="molecule type" value="Genomic_DNA"/>
</dbReference>
<dbReference type="PANTHER" id="PTHR24243">
    <property type="entry name" value="G-PROTEIN COUPLED RECEPTOR"/>
    <property type="match status" value="1"/>
</dbReference>
<dbReference type="PRINTS" id="PR00237">
    <property type="entry name" value="GPCRRHODOPSN"/>
</dbReference>
<evidence type="ECO:0000256" key="8">
    <source>
        <dbReference type="SAM" id="Phobius"/>
    </source>
</evidence>
<evidence type="ECO:0000256" key="7">
    <source>
        <dbReference type="ARBA" id="ARBA00023224"/>
    </source>
</evidence>
<keyword evidence="5 8" id="KW-0472">Membrane</keyword>
<dbReference type="Pfam" id="PF00001">
    <property type="entry name" value="7tm_1"/>
    <property type="match status" value="1"/>
</dbReference>
<reference evidence="10 11" key="1">
    <citation type="submission" date="2024-04" db="EMBL/GenBank/DDBJ databases">
        <authorList>
            <consortium name="Genoscope - CEA"/>
            <person name="William W."/>
        </authorList>
    </citation>
    <scope>NUCLEOTIDE SEQUENCE [LARGE SCALE GENOMIC DNA]</scope>
</reference>
<evidence type="ECO:0000256" key="2">
    <source>
        <dbReference type="ARBA" id="ARBA00022692"/>
    </source>
</evidence>
<comment type="subcellular location">
    <subcellularLocation>
        <location evidence="1">Membrane</location>
        <topology evidence="1">Multi-pass membrane protein</topology>
    </subcellularLocation>
</comment>
<evidence type="ECO:0000256" key="1">
    <source>
        <dbReference type="ARBA" id="ARBA00004141"/>
    </source>
</evidence>
<accession>A0AAV2IBJ2</accession>
<comment type="caution">
    <text evidence="10">The sequence shown here is derived from an EMBL/GenBank/DDBJ whole genome shotgun (WGS) entry which is preliminary data.</text>
</comment>
<keyword evidence="6" id="KW-0675">Receptor</keyword>
<evidence type="ECO:0000256" key="3">
    <source>
        <dbReference type="ARBA" id="ARBA00022989"/>
    </source>
</evidence>
<protein>
    <recommendedName>
        <fullName evidence="9">G-protein coupled receptors family 1 profile domain-containing protein</fullName>
    </recommendedName>
</protein>
<keyword evidence="3 8" id="KW-1133">Transmembrane helix</keyword>
<keyword evidence="7" id="KW-0807">Transducer</keyword>
<gene>
    <name evidence="10" type="ORF">GSLYS_00016692001</name>
</gene>
<evidence type="ECO:0000313" key="11">
    <source>
        <dbReference type="Proteomes" id="UP001497497"/>
    </source>
</evidence>
<feature type="transmembrane region" description="Helical" evidence="8">
    <location>
        <begin position="58"/>
        <end position="83"/>
    </location>
</feature>
<feature type="transmembrane region" description="Helical" evidence="8">
    <location>
        <begin position="152"/>
        <end position="172"/>
    </location>
</feature>
<sequence length="297" mass="33721">MRCDDSASVTLISLTLSDLLGLVVLFWMGMCYNPWIIYSDVPFDTLSVVYLSGGWPKIYVSRVTSWITAFVAAERCLCIALPLRVKTILTRRRSAYVNAALFLLIFLMMPPIYYTTGLDWQWFPDRNKTLLGLSFTPERDGVYDAVASANIVLAYVSFVVIVACTLVLVYVLKKQTLWRSTASAAEKSSPLSMRELRASKMVLLLTVMFLVCYLPGTALLLVMIFVPEFNKGMFYNNLFTVVWAFVHLTEALNSSVNIFVYRGMSSRFKTVLNRMFHCAKGDPHLEIHSQNQDKSKF</sequence>
<dbReference type="PROSITE" id="PS50262">
    <property type="entry name" value="G_PROTEIN_RECEP_F1_2"/>
    <property type="match status" value="1"/>
</dbReference>
<evidence type="ECO:0000256" key="5">
    <source>
        <dbReference type="ARBA" id="ARBA00023136"/>
    </source>
</evidence>
<dbReference type="InterPro" id="IPR017452">
    <property type="entry name" value="GPCR_Rhodpsn_7TM"/>
</dbReference>
<keyword evidence="11" id="KW-1185">Reference proteome</keyword>
<feature type="domain" description="G-protein coupled receptors family 1 profile" evidence="9">
    <location>
        <begin position="1"/>
        <end position="261"/>
    </location>
</feature>
<feature type="transmembrane region" description="Helical" evidence="8">
    <location>
        <begin position="95"/>
        <end position="114"/>
    </location>
</feature>
<evidence type="ECO:0000256" key="6">
    <source>
        <dbReference type="ARBA" id="ARBA00023170"/>
    </source>
</evidence>
<dbReference type="Proteomes" id="UP001497497">
    <property type="component" value="Unassembled WGS sequence"/>
</dbReference>
<evidence type="ECO:0000259" key="9">
    <source>
        <dbReference type="PROSITE" id="PS50262"/>
    </source>
</evidence>
<dbReference type="Gene3D" id="1.20.1070.10">
    <property type="entry name" value="Rhodopsin 7-helix transmembrane proteins"/>
    <property type="match status" value="1"/>
</dbReference>
<dbReference type="SUPFAM" id="SSF81321">
    <property type="entry name" value="Family A G protein-coupled receptor-like"/>
    <property type="match status" value="1"/>
</dbReference>
<keyword evidence="4" id="KW-0297">G-protein coupled receptor</keyword>
<dbReference type="GO" id="GO:0005886">
    <property type="term" value="C:plasma membrane"/>
    <property type="evidence" value="ECO:0007669"/>
    <property type="project" value="TreeGrafter"/>
</dbReference>
<organism evidence="10 11">
    <name type="scientific">Lymnaea stagnalis</name>
    <name type="common">Great pond snail</name>
    <name type="synonym">Helix stagnalis</name>
    <dbReference type="NCBI Taxonomy" id="6523"/>
    <lineage>
        <taxon>Eukaryota</taxon>
        <taxon>Metazoa</taxon>
        <taxon>Spiralia</taxon>
        <taxon>Lophotrochozoa</taxon>
        <taxon>Mollusca</taxon>
        <taxon>Gastropoda</taxon>
        <taxon>Heterobranchia</taxon>
        <taxon>Euthyneura</taxon>
        <taxon>Panpulmonata</taxon>
        <taxon>Hygrophila</taxon>
        <taxon>Lymnaeoidea</taxon>
        <taxon>Lymnaeidae</taxon>
        <taxon>Lymnaea</taxon>
    </lineage>
</organism>